<dbReference type="PROSITE" id="PS50022">
    <property type="entry name" value="FA58C_3"/>
    <property type="match status" value="1"/>
</dbReference>
<dbReference type="InterPro" id="IPR008979">
    <property type="entry name" value="Galactose-bd-like_sf"/>
</dbReference>
<evidence type="ECO:0000259" key="3">
    <source>
        <dbReference type="PROSITE" id="PS50853"/>
    </source>
</evidence>
<dbReference type="InterPro" id="IPR012938">
    <property type="entry name" value="Glc/Sorbosone_DH"/>
</dbReference>
<name>A0ABT3FTU7_9BACT</name>
<dbReference type="Pfam" id="PF07995">
    <property type="entry name" value="GSDH"/>
    <property type="match status" value="2"/>
</dbReference>
<dbReference type="Pfam" id="PF19078">
    <property type="entry name" value="Big_12"/>
    <property type="match status" value="1"/>
</dbReference>
<dbReference type="PANTHER" id="PTHR19328:SF13">
    <property type="entry name" value="HIPL1 PROTEIN"/>
    <property type="match status" value="1"/>
</dbReference>
<feature type="signal peptide" evidence="1">
    <location>
        <begin position="1"/>
        <end position="21"/>
    </location>
</feature>
<feature type="domain" description="Fibronectin type-III" evidence="3">
    <location>
        <begin position="1344"/>
        <end position="1434"/>
    </location>
</feature>
<gene>
    <name evidence="4" type="ORF">OKA04_19865</name>
</gene>
<comment type="caution">
    <text evidence="4">The sequence shown here is derived from an EMBL/GenBank/DDBJ whole genome shotgun (WGS) entry which is preliminary data.</text>
</comment>
<dbReference type="InterPro" id="IPR003961">
    <property type="entry name" value="FN3_dom"/>
</dbReference>
<evidence type="ECO:0000313" key="4">
    <source>
        <dbReference type="EMBL" id="MCW1887006.1"/>
    </source>
</evidence>
<dbReference type="RefSeq" id="WP_264502960.1">
    <property type="nucleotide sequence ID" value="NZ_JAPDDS010000013.1"/>
</dbReference>
<feature type="domain" description="Fibronectin type-III" evidence="3">
    <location>
        <begin position="1435"/>
        <end position="1524"/>
    </location>
</feature>
<dbReference type="Proteomes" id="UP001207930">
    <property type="component" value="Unassembled WGS sequence"/>
</dbReference>
<keyword evidence="1" id="KW-0732">Signal</keyword>
<organism evidence="4 5">
    <name type="scientific">Luteolibacter flavescens</name>
    <dbReference type="NCBI Taxonomy" id="1859460"/>
    <lineage>
        <taxon>Bacteria</taxon>
        <taxon>Pseudomonadati</taxon>
        <taxon>Verrucomicrobiota</taxon>
        <taxon>Verrucomicrobiia</taxon>
        <taxon>Verrucomicrobiales</taxon>
        <taxon>Verrucomicrobiaceae</taxon>
        <taxon>Luteolibacter</taxon>
    </lineage>
</organism>
<dbReference type="InterPro" id="IPR000421">
    <property type="entry name" value="FA58C"/>
</dbReference>
<evidence type="ECO:0000259" key="2">
    <source>
        <dbReference type="PROSITE" id="PS50022"/>
    </source>
</evidence>
<dbReference type="EMBL" id="JAPDDS010000013">
    <property type="protein sequence ID" value="MCW1887006.1"/>
    <property type="molecule type" value="Genomic_DNA"/>
</dbReference>
<evidence type="ECO:0000313" key="5">
    <source>
        <dbReference type="Proteomes" id="UP001207930"/>
    </source>
</evidence>
<dbReference type="SUPFAM" id="SSF49785">
    <property type="entry name" value="Galactose-binding domain-like"/>
    <property type="match status" value="1"/>
</dbReference>
<dbReference type="Gene3D" id="2.60.120.260">
    <property type="entry name" value="Galactose-binding domain-like"/>
    <property type="match status" value="1"/>
</dbReference>
<dbReference type="CDD" id="cd00063">
    <property type="entry name" value="FN3"/>
    <property type="match status" value="5"/>
</dbReference>
<reference evidence="4 5" key="1">
    <citation type="submission" date="2022-10" db="EMBL/GenBank/DDBJ databases">
        <title>Luteolibacter flavescens strain MCCC 1K03193, whole genome shotgun sequencing project.</title>
        <authorList>
            <person name="Zhao G."/>
            <person name="Shen L."/>
        </authorList>
    </citation>
    <scope>NUCLEOTIDE SEQUENCE [LARGE SCALE GENOMIC DNA]</scope>
    <source>
        <strain evidence="4 5">MCCC 1K03193</strain>
    </source>
</reference>
<dbReference type="Pfam" id="PF00041">
    <property type="entry name" value="fn3"/>
    <property type="match status" value="3"/>
</dbReference>
<feature type="domain" description="Fibronectin type-III" evidence="3">
    <location>
        <begin position="1073"/>
        <end position="1165"/>
    </location>
</feature>
<proteinExistence type="predicted"/>
<dbReference type="PANTHER" id="PTHR19328">
    <property type="entry name" value="HEDGEHOG-INTERACTING PROTEIN"/>
    <property type="match status" value="1"/>
</dbReference>
<dbReference type="SMART" id="SM00060">
    <property type="entry name" value="FN3"/>
    <property type="match status" value="5"/>
</dbReference>
<sequence length="1649" mass="176025">MRSLRLLASLLLSLSGTAAQAVTTPGLDTPVPIASYVGGVFPSTAPGDPSGWAVVNAFPSLTFTDPMMLTEIPGQNQFLVTGKTGLAWRIPKNPAATMAQRVQVMDMTAVTQVSEDQGFYSLVFHPKFGQAGQPGEHSVFACYNRKANAGVSDPDRSYWVLSRLEWNPATGTIVPGSEQILISQYDPHRYHNGGALFFDTAGYLYVTLGDGGSSADTLKNAQRINMGFFSGVLRIDVDYYPGKPGSHAIVRQPKDDPNWAIYGTPVPRPSGWPASYSQGYGIPNDNPWIDAGGSVLEEYYAVGLRSPHSAHYDPPTGDIWVGDVGQTSWEELSRVVKGSNCQWAYKEGPEQSDSRTDPNILVDVETTPTHTYDHSVGNSIIGGMRYRGARWASFLGGKVIFGDHGRGRIWSIELPTGGGSPVVTEMFSSFRTGTKKGLANFSTDAEGEIYMMDLGGVSSTDGRIMKLAEPAVSAEPPHLLSQTGVFTDLATLTPAPGVIPYDVPNPLWSDGSHKRRWMIVPNDGSFNTPAEDVIFSAKGNWVFPAGTVFVKHFEAPIDANNPSAVKRLETRFLICTTGGQKYGVTYKWNAAGTDAELMEGGLNETYDYNTGSGTEHKTWSYPSRGDCMVCHNDVAGQALGVRTAHLNTLSFYPATGRTANQLSTLNDLGMFDVTLTATQIEDFIEARALDDETAPLEHRIRSYLDTNCSHCHQPGASGEGFDARLATSLVEQNLIDAVPTRYEELGPDGRYIKPGNTSLSAVYVRAAAVGDGNAMPPLAKNMAHAQGVADLQGYIGGLTAQEFQPTLGHGPQARYVRLKSITGRRRYAAVAEFAILDYKGERIPANQVGVSYLRENGSGGFDPGISADGALPGEASDGNDGASTNFWQSTNPGGNTAPNHPHYLVFDLGETREIGGFKYFPRLNSEDGRIYQYVVDYSANGTTWTTLNSGTWPNTPDPQEYNPGYNKRPARVHVTGPVAPVMGPFDVTIAFDMDVENFAASDLQVTGGTVQKFRGSGYYYVARISPSAASTSVQVSIAGNAADPVFKIGKGRLGKGSRASTPLAVVVVPDTIAPEEPGSLAADPDLQSVSLTWNAAGDNVGVVGYRIYRGEDTLPIATVTGTSYVVTGLDPATSYDFRVAAVDGAGNLSSKAHVAIITDADLLPPSVPESLAATATVTTVGLSWSASTDNVAVDGYRIERGDVILGTVEGLTFLDEGLHDGTAYSYKVIAIDTSGRESGAASIPVTTLFDTTPPDAPENLAATAHVTSIDLTWTVPFDFIGVTGYRIYRDSVTDPIATVTGTSYADVGLDPGIPYSYVVRAVDARGNISPDATIVATTLPDSAAPTTPGNLAGVPTMNSVLLSWSASFDEGGTGVDRYRISRNGDVVGSVNGLAFEDTGLESGIAYHYQVVAIDEEENISDPALLTVTTLSDEENPSPPGDLAAEPEYHAVHLSWTAATDNVGVTGYQITRVGESLPIATVTTLGHTIGGLATGASYTFEVRAKDAANRLSEPATVTIETLGFEDWLEEHELTGESEPDADGGGLDNFAEYRLGMDPKDPNDDLTFRLECAVTATGIQIVCPELKPVGHYHLHASSDLADITNSGNRIASLTPQDITALTQEQREHYVVEVPATGERKFVILIFEPLPE</sequence>
<protein>
    <submittedName>
        <fullName evidence="4">PQQ-dependent sugar dehydrogenase</fullName>
    </submittedName>
</protein>
<dbReference type="Gene3D" id="2.60.40.10">
    <property type="entry name" value="Immunoglobulins"/>
    <property type="match status" value="5"/>
</dbReference>
<dbReference type="InterPro" id="IPR013783">
    <property type="entry name" value="Ig-like_fold"/>
</dbReference>
<dbReference type="SUPFAM" id="SSF49265">
    <property type="entry name" value="Fibronectin type III"/>
    <property type="match status" value="3"/>
</dbReference>
<feature type="domain" description="F5/8 type C" evidence="2">
    <location>
        <begin position="830"/>
        <end position="947"/>
    </location>
</feature>
<dbReference type="Gene3D" id="2.120.10.30">
    <property type="entry name" value="TolB, C-terminal domain"/>
    <property type="match status" value="1"/>
</dbReference>
<keyword evidence="5" id="KW-1185">Reference proteome</keyword>
<dbReference type="PROSITE" id="PS50853">
    <property type="entry name" value="FN3"/>
    <property type="match status" value="4"/>
</dbReference>
<dbReference type="InterPro" id="IPR044048">
    <property type="entry name" value="Big_12"/>
</dbReference>
<dbReference type="InterPro" id="IPR011041">
    <property type="entry name" value="Quinoprot_gluc/sorb_DH_b-prop"/>
</dbReference>
<dbReference type="Pfam" id="PF00754">
    <property type="entry name" value="F5_F8_type_C"/>
    <property type="match status" value="1"/>
</dbReference>
<dbReference type="InterPro" id="IPR011042">
    <property type="entry name" value="6-blade_b-propeller_TolB-like"/>
</dbReference>
<dbReference type="SUPFAM" id="SSF50952">
    <property type="entry name" value="Soluble quinoprotein glucose dehydrogenase"/>
    <property type="match status" value="1"/>
</dbReference>
<dbReference type="InterPro" id="IPR036116">
    <property type="entry name" value="FN3_sf"/>
</dbReference>
<feature type="chain" id="PRO_5045563411" evidence="1">
    <location>
        <begin position="22"/>
        <end position="1649"/>
    </location>
</feature>
<accession>A0ABT3FTU7</accession>
<feature type="domain" description="Fibronectin type-III" evidence="3">
    <location>
        <begin position="1253"/>
        <end position="1342"/>
    </location>
</feature>
<evidence type="ECO:0000256" key="1">
    <source>
        <dbReference type="SAM" id="SignalP"/>
    </source>
</evidence>